<evidence type="ECO:0000256" key="7">
    <source>
        <dbReference type="RuleBase" id="RU367016"/>
    </source>
</evidence>
<accession>A0A1T0ATU1</accession>
<comment type="caution">
    <text evidence="9">The sequence shown here is derived from an EMBL/GenBank/DDBJ whole genome shotgun (WGS) entry which is preliminary data.</text>
</comment>
<keyword evidence="4 7" id="KW-0812">Transmembrane</keyword>
<evidence type="ECO:0000256" key="4">
    <source>
        <dbReference type="ARBA" id="ARBA00022692"/>
    </source>
</evidence>
<keyword evidence="10" id="KW-1185">Reference proteome</keyword>
<dbReference type="PANTHER" id="PTHR30353:SF0">
    <property type="entry name" value="TRANSMEMBRANE PROTEIN"/>
    <property type="match status" value="1"/>
</dbReference>
<name>A0A1T0ATU1_9PAST</name>
<organism evidence="9 10">
    <name type="scientific">Haemophilus paracuniculus</name>
    <dbReference type="NCBI Taxonomy" id="734"/>
    <lineage>
        <taxon>Bacteria</taxon>
        <taxon>Pseudomonadati</taxon>
        <taxon>Pseudomonadota</taxon>
        <taxon>Gammaproteobacteria</taxon>
        <taxon>Pasteurellales</taxon>
        <taxon>Pasteurellaceae</taxon>
        <taxon>Haemophilus</taxon>
    </lineage>
</organism>
<proteinExistence type="inferred from homology"/>
<feature type="transmembrane region" description="Helical" evidence="7">
    <location>
        <begin position="43"/>
        <end position="64"/>
    </location>
</feature>
<dbReference type="EMBL" id="MUYA01000004">
    <property type="protein sequence ID" value="OOR99983.1"/>
    <property type="molecule type" value="Genomic_DNA"/>
</dbReference>
<evidence type="ECO:0000256" key="5">
    <source>
        <dbReference type="ARBA" id="ARBA00022989"/>
    </source>
</evidence>
<protein>
    <recommendedName>
        <fullName evidence="8">VTT domain-containing protein</fullName>
    </recommendedName>
</protein>
<evidence type="ECO:0000256" key="1">
    <source>
        <dbReference type="ARBA" id="ARBA00004651"/>
    </source>
</evidence>
<reference evidence="9 10" key="1">
    <citation type="submission" date="2017-02" db="EMBL/GenBank/DDBJ databases">
        <title>Draft genome sequence of Haemophilus paracuniculus CCUG 43573 type strain.</title>
        <authorList>
            <person name="Engstrom-Jakobsson H."/>
            <person name="Salva-Serra F."/>
            <person name="Thorell K."/>
            <person name="Gonzales-Siles L."/>
            <person name="Karlsson R."/>
            <person name="Boulund F."/>
            <person name="Engstrand L."/>
            <person name="Kristiansson E."/>
            <person name="Moore E."/>
        </authorList>
    </citation>
    <scope>NUCLEOTIDE SEQUENCE [LARGE SCALE GENOMIC DNA]</scope>
    <source>
        <strain evidence="9 10">CCUG 43573</strain>
    </source>
</reference>
<sequence length="166" mass="18622">MIPSWLNEWLASPWLPAILAFGAFADAFLLTSVFVLGELFFIATGYAVGLTAQWWLIPLIWASALFGDLSSYWLGQCYGEGIIRRFIHKGAKRRLNYLRAKRLMQRRGGIAIFTARLTGPIAKFMPFLAGTMHVNFRTVLYASLLGVIIGTIQFFFIGWLVAVGLN</sequence>
<dbReference type="Proteomes" id="UP000190867">
    <property type="component" value="Unassembled WGS sequence"/>
</dbReference>
<comment type="similarity">
    <text evidence="2 7">Belongs to the DedA family.</text>
</comment>
<dbReference type="STRING" id="734.B0187_04020"/>
<dbReference type="Pfam" id="PF09335">
    <property type="entry name" value="VTT_dom"/>
    <property type="match status" value="1"/>
</dbReference>
<feature type="domain" description="VTT" evidence="8">
    <location>
        <begin position="37"/>
        <end position="159"/>
    </location>
</feature>
<feature type="transmembrane region" description="Helical" evidence="7">
    <location>
        <begin position="70"/>
        <end position="87"/>
    </location>
</feature>
<comment type="subcellular location">
    <subcellularLocation>
        <location evidence="1 7">Cell membrane</location>
        <topology evidence="1 7">Multi-pass membrane protein</topology>
    </subcellularLocation>
</comment>
<keyword evidence="5 7" id="KW-1133">Transmembrane helix</keyword>
<keyword evidence="6 7" id="KW-0472">Membrane</keyword>
<gene>
    <name evidence="9" type="ORF">B0187_04020</name>
</gene>
<dbReference type="InterPro" id="IPR032816">
    <property type="entry name" value="VTT_dom"/>
</dbReference>
<feature type="transmembrane region" description="Helical" evidence="7">
    <location>
        <begin position="140"/>
        <end position="165"/>
    </location>
</feature>
<evidence type="ECO:0000313" key="9">
    <source>
        <dbReference type="EMBL" id="OOR99983.1"/>
    </source>
</evidence>
<evidence type="ECO:0000256" key="2">
    <source>
        <dbReference type="ARBA" id="ARBA00010792"/>
    </source>
</evidence>
<evidence type="ECO:0000256" key="6">
    <source>
        <dbReference type="ARBA" id="ARBA00023136"/>
    </source>
</evidence>
<evidence type="ECO:0000313" key="10">
    <source>
        <dbReference type="Proteomes" id="UP000190867"/>
    </source>
</evidence>
<dbReference type="RefSeq" id="WP_078236572.1">
    <property type="nucleotide sequence ID" value="NZ_MUYA01000004.1"/>
</dbReference>
<evidence type="ECO:0000259" key="8">
    <source>
        <dbReference type="Pfam" id="PF09335"/>
    </source>
</evidence>
<dbReference type="InterPro" id="IPR032818">
    <property type="entry name" value="DedA-like"/>
</dbReference>
<dbReference type="OrthoDB" id="9780918at2"/>
<dbReference type="AlphaFoldDB" id="A0A1T0ATU1"/>
<evidence type="ECO:0000256" key="3">
    <source>
        <dbReference type="ARBA" id="ARBA00022475"/>
    </source>
</evidence>
<dbReference type="PANTHER" id="PTHR30353">
    <property type="entry name" value="INNER MEMBRANE PROTEIN DEDA-RELATED"/>
    <property type="match status" value="1"/>
</dbReference>
<feature type="transmembrane region" description="Helical" evidence="7">
    <location>
        <begin position="14"/>
        <end position="36"/>
    </location>
</feature>
<dbReference type="GO" id="GO:0005886">
    <property type="term" value="C:plasma membrane"/>
    <property type="evidence" value="ECO:0007669"/>
    <property type="project" value="UniProtKB-SubCell"/>
</dbReference>
<keyword evidence="3 7" id="KW-1003">Cell membrane</keyword>
<feature type="transmembrane region" description="Helical" evidence="7">
    <location>
        <begin position="108"/>
        <end position="128"/>
    </location>
</feature>